<dbReference type="SUPFAM" id="SSF52540">
    <property type="entry name" value="P-loop containing nucleoside triphosphate hydrolases"/>
    <property type="match status" value="1"/>
</dbReference>
<reference evidence="4 5" key="1">
    <citation type="submission" date="2015-09" db="EMBL/GenBank/DDBJ databases">
        <title>Identification and resolution of microdiversity through metagenomic sequencing of parallel consortia.</title>
        <authorList>
            <person name="Nelson W.C."/>
            <person name="Romine M.F."/>
            <person name="Lindemann S.R."/>
        </authorList>
    </citation>
    <scope>NUCLEOTIDE SEQUENCE [LARGE SCALE GENOMIC DNA]</scope>
    <source>
        <strain evidence="4">HL-91</strain>
    </source>
</reference>
<dbReference type="EMBL" id="LJSG01000021">
    <property type="protein sequence ID" value="KPP89502.1"/>
    <property type="molecule type" value="Genomic_DNA"/>
</dbReference>
<keyword evidence="1" id="KW-0175">Coiled coil</keyword>
<dbReference type="PATRIC" id="fig|1666912.4.peg.721"/>
<evidence type="ECO:0000259" key="2">
    <source>
        <dbReference type="Pfam" id="PF13514"/>
    </source>
</evidence>
<dbReference type="Gene3D" id="3.40.50.300">
    <property type="entry name" value="P-loop containing nucleotide triphosphate hydrolases"/>
    <property type="match status" value="2"/>
</dbReference>
<feature type="coiled-coil region" evidence="1">
    <location>
        <begin position="839"/>
        <end position="866"/>
    </location>
</feature>
<evidence type="ECO:0000313" key="6">
    <source>
        <dbReference type="Proteomes" id="UP000182045"/>
    </source>
</evidence>
<keyword evidence="6" id="KW-1185">Reference proteome</keyword>
<dbReference type="AlphaFoldDB" id="A0A0P8A5V1"/>
<evidence type="ECO:0000256" key="1">
    <source>
        <dbReference type="SAM" id="Coils"/>
    </source>
</evidence>
<dbReference type="InterPro" id="IPR027417">
    <property type="entry name" value="P-loop_NTPase"/>
</dbReference>
<dbReference type="RefSeq" id="WP_072244206.1">
    <property type="nucleotide sequence ID" value="NZ_FBYC01000001.1"/>
</dbReference>
<dbReference type="InterPro" id="IPR038734">
    <property type="entry name" value="YhaN_AAA"/>
</dbReference>
<feature type="domain" description="YhaN AAA" evidence="2">
    <location>
        <begin position="1"/>
        <end position="207"/>
    </location>
</feature>
<dbReference type="Proteomes" id="UP000050413">
    <property type="component" value="Unassembled WGS sequence"/>
</dbReference>
<evidence type="ECO:0000313" key="5">
    <source>
        <dbReference type="Proteomes" id="UP000050413"/>
    </source>
</evidence>
<dbReference type="PANTHER" id="PTHR41259">
    <property type="entry name" value="DOUBLE-STRAND BREAK REPAIR RAD50 ATPASE, PUTATIVE-RELATED"/>
    <property type="match status" value="1"/>
</dbReference>
<comment type="caution">
    <text evidence="4">The sequence shown here is derived from an EMBL/GenBank/DDBJ whole genome shotgun (WGS) entry which is preliminary data.</text>
</comment>
<sequence length="1144" mass="123679">MRLRRLSLDRFGHFTGHALDFGPASARPDFHIVYGPNEAGKTTTMEAALRLFYGFQHVEPYAFKHQRANLQVSAEIEIDGTPRSFTRLPKRSGNLVNGHGNALPEAALAAHLGGMAEEDYRNLLCLDDATIERGGEEIVQARGDTGRLLFSAAAGLAHLSSVLDAVRTEADEIWRKRASKTRIAVLKRDLADVEKAIRAQDVTASAWQALKKTAAEAVRSEAVAREARHAVQADAAALEGKRRALPLLVELDALRDDLAPFADYPDHLGFDLEALVTLKTDQSRAEGDIVRLEQELTDLGAQRAALVLSPALVALSQELDLLDPLRARDVSAGLDLPRRRDQLAQTEAAMAQAARDLGAPTGCDPALLVPTQAQLAGLEDARDRLRQARATLQAEAQELAELTETRDRAKAALDRLAVQGAQPADLGAILARHDADRLMPEHASAVQAIATAEQAARQALDRLGHPGARFTTIPDCPMTPLRARQLVELHSEIAGKIAQEQALRDTHRADAAARQAQAEALLRDSDLCTDDRIAQMRAERDRLWADHKLALSARTAQAFETAMQALDGAQETRIAHAAELGQLRQIAQASAEAKARADQADARLAALHSERDALLAEIDEAAALSGLRTPIQPDEWLDWVVRHGAAQEAQLAAAATRDAYADTLARAQALRDALAPHLDMVAPDVAGAVAAARRFAEADRSARETRAAAQEALRRAEDALAKRAERFANCQHIAAKAETAWQAAVEDALRGSVAPEGLLASLEPVRNLVAQNAARKDAAQRVGTMERDQALFAEKVAALAQTQGMSLGATPADSFAKLRAASDTARRAQTRAQDLDGQCAKTRAALDEARAALAEIARRVETYAAEFPTSAETSTLDALRVTANQAMQVIEKRVQLVKLERDILSELGAATLASARTALEGETLVTLGTKLDRARAELERAEQAWTAATEARVTAQQALAQITGDAGIASLTEQRSTLELQLQDAVQEYLELSFGHRLADAAIRRYRDTHRSGMMAATERCFAALTQGAYTRLTSQPDGAGETLLAVDASGTAKRVAEMSKGTRFQLYLALRAAAHEQLIAQGTCLPFFCDDIFETFDEARTSAACRVMEQIGTRGQAIYLTHHRHVVEIAQQVCDTPPILHEI</sequence>
<organism evidence="4 5">
    <name type="scientific">Roseibaca calidilacus</name>
    <dbReference type="NCBI Taxonomy" id="1666912"/>
    <lineage>
        <taxon>Bacteria</taxon>
        <taxon>Pseudomonadati</taxon>
        <taxon>Pseudomonadota</taxon>
        <taxon>Alphaproteobacteria</taxon>
        <taxon>Rhodobacterales</taxon>
        <taxon>Paracoccaceae</taxon>
        <taxon>Roseinatronobacter</taxon>
    </lineage>
</organism>
<feature type="coiled-coil region" evidence="1">
    <location>
        <begin position="375"/>
        <end position="419"/>
    </location>
</feature>
<dbReference type="PANTHER" id="PTHR41259:SF1">
    <property type="entry name" value="DOUBLE-STRAND BREAK REPAIR RAD50 ATPASE, PUTATIVE-RELATED"/>
    <property type="match status" value="1"/>
</dbReference>
<gene>
    <name evidence="3" type="ORF">Ga0058931_0058</name>
    <name evidence="4" type="ORF">HLUCCA05_14285</name>
</gene>
<evidence type="ECO:0000313" key="4">
    <source>
        <dbReference type="EMBL" id="KPP89502.1"/>
    </source>
</evidence>
<feature type="coiled-coil region" evidence="1">
    <location>
        <begin position="583"/>
        <end position="624"/>
    </location>
</feature>
<feature type="coiled-coil region" evidence="1">
    <location>
        <begin position="924"/>
        <end position="988"/>
    </location>
</feature>
<proteinExistence type="predicted"/>
<reference evidence="3 6" key="2">
    <citation type="submission" date="2016-01" db="EMBL/GenBank/DDBJ databases">
        <authorList>
            <person name="Varghese N."/>
        </authorList>
    </citation>
    <scope>NUCLEOTIDE SEQUENCE [LARGE SCALE GENOMIC DNA]</scope>
    <source>
        <strain evidence="3 6">HL-91</strain>
    </source>
</reference>
<dbReference type="OrthoDB" id="9764467at2"/>
<name>A0A0P8A5V1_9RHOB</name>
<accession>A0A0P8A5V1</accession>
<dbReference type="STRING" id="1666912.Ga0058931_0058"/>
<dbReference type="EMBL" id="FBYC01000001">
    <property type="protein sequence ID" value="CUX79380.1"/>
    <property type="molecule type" value="Genomic_DNA"/>
</dbReference>
<feature type="coiled-coil region" evidence="1">
    <location>
        <begin position="275"/>
        <end position="302"/>
    </location>
</feature>
<dbReference type="Pfam" id="PF13514">
    <property type="entry name" value="AAA_27"/>
    <property type="match status" value="1"/>
</dbReference>
<evidence type="ECO:0000313" key="3">
    <source>
        <dbReference type="EMBL" id="CUX79380.1"/>
    </source>
</evidence>
<dbReference type="Proteomes" id="UP000182045">
    <property type="component" value="Unassembled WGS sequence"/>
</dbReference>
<protein>
    <submittedName>
        <fullName evidence="4">AAA domain</fullName>
    </submittedName>
    <submittedName>
        <fullName evidence="3">Uncharacterized protein YhaN</fullName>
    </submittedName>
</protein>